<reference evidence="1" key="2">
    <citation type="journal article" date="2015" name="Fish Shellfish Immunol.">
        <title>Early steps in the European eel (Anguilla anguilla)-Vibrio vulnificus interaction in the gills: Role of the RtxA13 toxin.</title>
        <authorList>
            <person name="Callol A."/>
            <person name="Pajuelo D."/>
            <person name="Ebbesson L."/>
            <person name="Teles M."/>
            <person name="MacKenzie S."/>
            <person name="Amaro C."/>
        </authorList>
    </citation>
    <scope>NUCLEOTIDE SEQUENCE</scope>
</reference>
<dbReference type="EMBL" id="GBXM01063092">
    <property type="protein sequence ID" value="JAH45485.1"/>
    <property type="molecule type" value="Transcribed_RNA"/>
</dbReference>
<accession>A0A0E9SXV7</accession>
<name>A0A0E9SXV7_ANGAN</name>
<reference evidence="1" key="1">
    <citation type="submission" date="2014-11" db="EMBL/GenBank/DDBJ databases">
        <authorList>
            <person name="Amaro Gonzalez C."/>
        </authorList>
    </citation>
    <scope>NUCLEOTIDE SEQUENCE</scope>
</reference>
<proteinExistence type="predicted"/>
<protein>
    <submittedName>
        <fullName evidence="1">Uncharacterized protein</fullName>
    </submittedName>
</protein>
<sequence>MQGFNVFIFFDNSDITLQLYGIMPPEHGHDNVCDDILQGLYFFCLVL</sequence>
<evidence type="ECO:0000313" key="1">
    <source>
        <dbReference type="EMBL" id="JAH45485.1"/>
    </source>
</evidence>
<organism evidence="1">
    <name type="scientific">Anguilla anguilla</name>
    <name type="common">European freshwater eel</name>
    <name type="synonym">Muraena anguilla</name>
    <dbReference type="NCBI Taxonomy" id="7936"/>
    <lineage>
        <taxon>Eukaryota</taxon>
        <taxon>Metazoa</taxon>
        <taxon>Chordata</taxon>
        <taxon>Craniata</taxon>
        <taxon>Vertebrata</taxon>
        <taxon>Euteleostomi</taxon>
        <taxon>Actinopterygii</taxon>
        <taxon>Neopterygii</taxon>
        <taxon>Teleostei</taxon>
        <taxon>Anguilliformes</taxon>
        <taxon>Anguillidae</taxon>
        <taxon>Anguilla</taxon>
    </lineage>
</organism>
<dbReference type="AlphaFoldDB" id="A0A0E9SXV7"/>